<organism evidence="2">
    <name type="scientific">Rheinheimera sp. BAL341</name>
    <dbReference type="NCBI Taxonomy" id="1708203"/>
    <lineage>
        <taxon>Bacteria</taxon>
        <taxon>Pseudomonadati</taxon>
        <taxon>Pseudomonadota</taxon>
        <taxon>Gammaproteobacteria</taxon>
        <taxon>Chromatiales</taxon>
        <taxon>Chromatiaceae</taxon>
        <taxon>Rheinheimera</taxon>
    </lineage>
</organism>
<proteinExistence type="predicted"/>
<evidence type="ECO:0000313" key="2">
    <source>
        <dbReference type="EMBL" id="VHO01253.1"/>
    </source>
</evidence>
<gene>
    <name evidence="2" type="ORF">BAL341_260</name>
</gene>
<evidence type="ECO:0000256" key="1">
    <source>
        <dbReference type="SAM" id="Phobius"/>
    </source>
</evidence>
<keyword evidence="1" id="KW-0472">Membrane</keyword>
<feature type="transmembrane region" description="Helical" evidence="1">
    <location>
        <begin position="15"/>
        <end position="36"/>
    </location>
</feature>
<feature type="transmembrane region" description="Helical" evidence="1">
    <location>
        <begin position="72"/>
        <end position="91"/>
    </location>
</feature>
<name>A0A486XGK5_9GAMM</name>
<dbReference type="EMBL" id="CAAJGR010000048">
    <property type="protein sequence ID" value="VHO01253.1"/>
    <property type="molecule type" value="Genomic_DNA"/>
</dbReference>
<protein>
    <submittedName>
        <fullName evidence="2">Uncharacterized protein</fullName>
    </submittedName>
</protein>
<sequence>MDDLTPLPEFSAQHYAMLLVLLIVASCCGSLLSWIFPQLAGTVWLTLMPPLLGLYQLLLLFRNLGIVKLPGVACYSALLAPLSALSFYQFVLH</sequence>
<feature type="transmembrane region" description="Helical" evidence="1">
    <location>
        <begin position="42"/>
        <end position="60"/>
    </location>
</feature>
<keyword evidence="1" id="KW-0812">Transmembrane</keyword>
<reference evidence="2" key="1">
    <citation type="submission" date="2019-04" db="EMBL/GenBank/DDBJ databases">
        <authorList>
            <person name="Brambilla D."/>
        </authorList>
    </citation>
    <scope>NUCLEOTIDE SEQUENCE</scope>
    <source>
        <strain evidence="2">BAL1</strain>
    </source>
</reference>
<dbReference type="AlphaFoldDB" id="A0A486XGK5"/>
<accession>A0A486XGK5</accession>
<keyword evidence="1" id="KW-1133">Transmembrane helix</keyword>